<dbReference type="STRING" id="49390.A0A068UVY0"/>
<name>A0A068UVY0_COFCA</name>
<protein>
    <recommendedName>
        <fullName evidence="7">Histidine kinase/HSP90-like ATPase domain-containing protein</fullName>
    </recommendedName>
</protein>
<dbReference type="EMBL" id="HG739149">
    <property type="protein sequence ID" value="CDP12434.1"/>
    <property type="molecule type" value="Genomic_DNA"/>
</dbReference>
<keyword evidence="4" id="KW-0143">Chaperone</keyword>
<dbReference type="InParanoid" id="A0A068UVY0"/>
<organism evidence="5 6">
    <name type="scientific">Coffea canephora</name>
    <name type="common">Robusta coffee</name>
    <dbReference type="NCBI Taxonomy" id="49390"/>
    <lineage>
        <taxon>Eukaryota</taxon>
        <taxon>Viridiplantae</taxon>
        <taxon>Streptophyta</taxon>
        <taxon>Embryophyta</taxon>
        <taxon>Tracheophyta</taxon>
        <taxon>Spermatophyta</taxon>
        <taxon>Magnoliopsida</taxon>
        <taxon>eudicotyledons</taxon>
        <taxon>Gunneridae</taxon>
        <taxon>Pentapetalae</taxon>
        <taxon>asterids</taxon>
        <taxon>lamiids</taxon>
        <taxon>Gentianales</taxon>
        <taxon>Rubiaceae</taxon>
        <taxon>Ixoroideae</taxon>
        <taxon>Gardenieae complex</taxon>
        <taxon>Bertiereae - Coffeeae clade</taxon>
        <taxon>Coffeeae</taxon>
        <taxon>Coffea</taxon>
    </lineage>
</organism>
<reference evidence="6" key="1">
    <citation type="journal article" date="2014" name="Science">
        <title>The coffee genome provides insight into the convergent evolution of caffeine biosynthesis.</title>
        <authorList>
            <person name="Denoeud F."/>
            <person name="Carretero-Paulet L."/>
            <person name="Dereeper A."/>
            <person name="Droc G."/>
            <person name="Guyot R."/>
            <person name="Pietrella M."/>
            <person name="Zheng C."/>
            <person name="Alberti A."/>
            <person name="Anthony F."/>
            <person name="Aprea G."/>
            <person name="Aury J.M."/>
            <person name="Bento P."/>
            <person name="Bernard M."/>
            <person name="Bocs S."/>
            <person name="Campa C."/>
            <person name="Cenci A."/>
            <person name="Combes M.C."/>
            <person name="Crouzillat D."/>
            <person name="Da Silva C."/>
            <person name="Daddiego L."/>
            <person name="De Bellis F."/>
            <person name="Dussert S."/>
            <person name="Garsmeur O."/>
            <person name="Gayraud T."/>
            <person name="Guignon V."/>
            <person name="Jahn K."/>
            <person name="Jamilloux V."/>
            <person name="Joet T."/>
            <person name="Labadie K."/>
            <person name="Lan T."/>
            <person name="Leclercq J."/>
            <person name="Lepelley M."/>
            <person name="Leroy T."/>
            <person name="Li L.T."/>
            <person name="Librado P."/>
            <person name="Lopez L."/>
            <person name="Munoz A."/>
            <person name="Noel B."/>
            <person name="Pallavicini A."/>
            <person name="Perrotta G."/>
            <person name="Poncet V."/>
            <person name="Pot D."/>
            <person name="Priyono X."/>
            <person name="Rigoreau M."/>
            <person name="Rouard M."/>
            <person name="Rozas J."/>
            <person name="Tranchant-Dubreuil C."/>
            <person name="VanBuren R."/>
            <person name="Zhang Q."/>
            <person name="Andrade A.C."/>
            <person name="Argout X."/>
            <person name="Bertrand B."/>
            <person name="de Kochko A."/>
            <person name="Graziosi G."/>
            <person name="Henry R.J."/>
            <person name="Jayarama X."/>
            <person name="Ming R."/>
            <person name="Nagai C."/>
            <person name="Rounsley S."/>
            <person name="Sankoff D."/>
            <person name="Giuliano G."/>
            <person name="Albert V.A."/>
            <person name="Wincker P."/>
            <person name="Lashermes P."/>
        </authorList>
    </citation>
    <scope>NUCLEOTIDE SEQUENCE [LARGE SCALE GENOMIC DNA]</scope>
    <source>
        <strain evidence="6">cv. DH200-94</strain>
    </source>
</reference>
<dbReference type="SUPFAM" id="SSF55874">
    <property type="entry name" value="ATPase domain of HSP90 chaperone/DNA topoisomerase II/histidine kinase"/>
    <property type="match status" value="1"/>
</dbReference>
<dbReference type="PANTHER" id="PTHR11528">
    <property type="entry name" value="HEAT SHOCK PROTEIN 90 FAMILY MEMBER"/>
    <property type="match status" value="1"/>
</dbReference>
<dbReference type="Gene3D" id="3.30.565.10">
    <property type="entry name" value="Histidine kinase-like ATPase, C-terminal domain"/>
    <property type="match status" value="1"/>
</dbReference>
<evidence type="ECO:0000256" key="1">
    <source>
        <dbReference type="ARBA" id="ARBA00008239"/>
    </source>
</evidence>
<dbReference type="Gramene" id="CDP12434">
    <property type="protein sequence ID" value="CDP12434"/>
    <property type="gene ID" value="GSCOC_T00035977001"/>
</dbReference>
<dbReference type="PRINTS" id="PR00775">
    <property type="entry name" value="HEATSHOCK90"/>
</dbReference>
<evidence type="ECO:0000256" key="2">
    <source>
        <dbReference type="ARBA" id="ARBA00022741"/>
    </source>
</evidence>
<evidence type="ECO:0008006" key="7">
    <source>
        <dbReference type="Google" id="ProtNLM"/>
    </source>
</evidence>
<keyword evidence="6" id="KW-1185">Reference proteome</keyword>
<evidence type="ECO:0000256" key="4">
    <source>
        <dbReference type="ARBA" id="ARBA00023186"/>
    </source>
</evidence>
<sequence>MGLYLSVAWFVKFGDCIWLSKSLYNHKDVFLQEFVSNASDALDKLRFLSMIEFGLLRDASDLEIHNKPDPNNGAITIRESGIGMTKNELTDYLETIV</sequence>
<keyword evidence="2" id="KW-0547">Nucleotide-binding</keyword>
<dbReference type="GO" id="GO:0051082">
    <property type="term" value="F:unfolded protein binding"/>
    <property type="evidence" value="ECO:0007669"/>
    <property type="project" value="InterPro"/>
</dbReference>
<dbReference type="InterPro" id="IPR001404">
    <property type="entry name" value="Hsp90_fam"/>
</dbReference>
<dbReference type="Proteomes" id="UP000295252">
    <property type="component" value="Chromosome II"/>
</dbReference>
<keyword evidence="3" id="KW-0067">ATP-binding</keyword>
<dbReference type="PhylomeDB" id="A0A068UVY0"/>
<dbReference type="InterPro" id="IPR036890">
    <property type="entry name" value="HATPase_C_sf"/>
</dbReference>
<dbReference type="OMA" id="CIWLSKS"/>
<proteinExistence type="inferred from homology"/>
<dbReference type="GO" id="GO:0016887">
    <property type="term" value="F:ATP hydrolysis activity"/>
    <property type="evidence" value="ECO:0007669"/>
    <property type="project" value="InterPro"/>
</dbReference>
<evidence type="ECO:0000256" key="3">
    <source>
        <dbReference type="ARBA" id="ARBA00022840"/>
    </source>
</evidence>
<evidence type="ECO:0000313" key="6">
    <source>
        <dbReference type="Proteomes" id="UP000295252"/>
    </source>
</evidence>
<dbReference type="AlphaFoldDB" id="A0A068UVY0"/>
<comment type="similarity">
    <text evidence="1">Belongs to the heat shock protein 90 family.</text>
</comment>
<accession>A0A068UVY0</accession>
<gene>
    <name evidence="5" type="ORF">GSCOC_T00035977001</name>
</gene>
<dbReference type="OrthoDB" id="1680464at2759"/>
<dbReference type="GO" id="GO:0005524">
    <property type="term" value="F:ATP binding"/>
    <property type="evidence" value="ECO:0007669"/>
    <property type="project" value="UniProtKB-KW"/>
</dbReference>
<evidence type="ECO:0000313" key="5">
    <source>
        <dbReference type="EMBL" id="CDP12434.1"/>
    </source>
</evidence>
<dbReference type="GO" id="GO:0140662">
    <property type="term" value="F:ATP-dependent protein folding chaperone"/>
    <property type="evidence" value="ECO:0007669"/>
    <property type="project" value="InterPro"/>
</dbReference>
<dbReference type="InterPro" id="IPR020575">
    <property type="entry name" value="Hsp90_N"/>
</dbReference>